<evidence type="ECO:0000259" key="1">
    <source>
        <dbReference type="PROSITE" id="PS50995"/>
    </source>
</evidence>
<feature type="domain" description="HTH marR-type" evidence="1">
    <location>
        <begin position="1"/>
        <end position="138"/>
    </location>
</feature>
<gene>
    <name evidence="2" type="ORF">HTZ77_31130</name>
</gene>
<dbReference type="Gene3D" id="1.10.10.10">
    <property type="entry name" value="Winged helix-like DNA-binding domain superfamily/Winged helix DNA-binding domain"/>
    <property type="match status" value="1"/>
</dbReference>
<name>A0A7Y6M705_9ACTN</name>
<dbReference type="GO" id="GO:0003700">
    <property type="term" value="F:DNA-binding transcription factor activity"/>
    <property type="evidence" value="ECO:0007669"/>
    <property type="project" value="InterPro"/>
</dbReference>
<organism evidence="2 3">
    <name type="scientific">Nonomuraea montanisoli</name>
    <dbReference type="NCBI Taxonomy" id="2741721"/>
    <lineage>
        <taxon>Bacteria</taxon>
        <taxon>Bacillati</taxon>
        <taxon>Actinomycetota</taxon>
        <taxon>Actinomycetes</taxon>
        <taxon>Streptosporangiales</taxon>
        <taxon>Streptosporangiaceae</taxon>
        <taxon>Nonomuraea</taxon>
    </lineage>
</organism>
<dbReference type="GO" id="GO:0006950">
    <property type="term" value="P:response to stress"/>
    <property type="evidence" value="ECO:0007669"/>
    <property type="project" value="TreeGrafter"/>
</dbReference>
<dbReference type="InterPro" id="IPR036390">
    <property type="entry name" value="WH_DNA-bd_sf"/>
</dbReference>
<dbReference type="Pfam" id="PF01047">
    <property type="entry name" value="MarR"/>
    <property type="match status" value="1"/>
</dbReference>
<comment type="caution">
    <text evidence="2">The sequence shown here is derived from an EMBL/GenBank/DDBJ whole genome shotgun (WGS) entry which is preliminary data.</text>
</comment>
<dbReference type="Proteomes" id="UP000586042">
    <property type="component" value="Unassembled WGS sequence"/>
</dbReference>
<dbReference type="PANTHER" id="PTHR33164:SF43">
    <property type="entry name" value="HTH-TYPE TRANSCRIPTIONAL REPRESSOR YETL"/>
    <property type="match status" value="1"/>
</dbReference>
<protein>
    <submittedName>
        <fullName evidence="2">Winged helix-turn-helix transcriptional regulator</fullName>
    </submittedName>
</protein>
<sequence length="150" mass="15903">MDFEQADALNGAIRTITIRHRARAAVKLAELGLHPGHEAVLLLLDANGPQTQKQLSTGAGCEPPSITLMVRKLEAAGLVGRRPSEQDARAVVVTLTDAGREVIAPLKKLWCELADETVAHLTATPVDRLLAALTDLAGSLRAATGEDRTT</sequence>
<dbReference type="InterPro" id="IPR036388">
    <property type="entry name" value="WH-like_DNA-bd_sf"/>
</dbReference>
<dbReference type="PRINTS" id="PR00598">
    <property type="entry name" value="HTHMARR"/>
</dbReference>
<dbReference type="SMART" id="SM00347">
    <property type="entry name" value="HTH_MARR"/>
    <property type="match status" value="1"/>
</dbReference>
<dbReference type="AlphaFoldDB" id="A0A7Y6M705"/>
<reference evidence="2 3" key="1">
    <citation type="submission" date="2020-06" db="EMBL/GenBank/DDBJ databases">
        <title>Nonomuraea sp. SMC257, a novel actinomycete isolated from soil.</title>
        <authorList>
            <person name="Chanama M."/>
        </authorList>
    </citation>
    <scope>NUCLEOTIDE SEQUENCE [LARGE SCALE GENOMIC DNA]</scope>
    <source>
        <strain evidence="2 3">SMC257</strain>
    </source>
</reference>
<dbReference type="InterPro" id="IPR000835">
    <property type="entry name" value="HTH_MarR-typ"/>
</dbReference>
<dbReference type="PROSITE" id="PS50995">
    <property type="entry name" value="HTH_MARR_2"/>
    <property type="match status" value="1"/>
</dbReference>
<dbReference type="InterPro" id="IPR039422">
    <property type="entry name" value="MarR/SlyA-like"/>
</dbReference>
<keyword evidence="3" id="KW-1185">Reference proteome</keyword>
<accession>A0A7Y6M705</accession>
<dbReference type="EMBL" id="JABWGN010000012">
    <property type="protein sequence ID" value="NUW35839.1"/>
    <property type="molecule type" value="Genomic_DNA"/>
</dbReference>
<proteinExistence type="predicted"/>
<evidence type="ECO:0000313" key="3">
    <source>
        <dbReference type="Proteomes" id="UP000586042"/>
    </source>
</evidence>
<dbReference type="PANTHER" id="PTHR33164">
    <property type="entry name" value="TRANSCRIPTIONAL REGULATOR, MARR FAMILY"/>
    <property type="match status" value="1"/>
</dbReference>
<dbReference type="SUPFAM" id="SSF46785">
    <property type="entry name" value="Winged helix' DNA-binding domain"/>
    <property type="match status" value="1"/>
</dbReference>
<evidence type="ECO:0000313" key="2">
    <source>
        <dbReference type="EMBL" id="NUW35839.1"/>
    </source>
</evidence>